<dbReference type="AlphaFoldDB" id="A0A914VZP3"/>
<evidence type="ECO:0000313" key="2">
    <source>
        <dbReference type="WBParaSite" id="PSAMB.scaffold28size108976.g620.t1"/>
    </source>
</evidence>
<proteinExistence type="predicted"/>
<dbReference type="Proteomes" id="UP000887566">
    <property type="component" value="Unplaced"/>
</dbReference>
<evidence type="ECO:0000313" key="1">
    <source>
        <dbReference type="Proteomes" id="UP000887566"/>
    </source>
</evidence>
<name>A0A914VZP3_9BILA</name>
<accession>A0A914VZP3</accession>
<protein>
    <submittedName>
        <fullName evidence="2">Uncharacterized protein</fullName>
    </submittedName>
</protein>
<sequence>MQLLHTRPHARSGTVSYGHPQFNIKAATSAHRRIDGACCVHKATRKRSRRSTTTDLCGSDAQRRIAAAAIGSAIDDNWAPTDTADDRQCAIKSHSCPIVIVHRDWLSDHGGVHPVVPQMGDGRLVDVLMPPPISDVSGTCASDDGAEWAGGLAPPVGAYPPPSLSP</sequence>
<dbReference type="WBParaSite" id="PSAMB.scaffold28size108976.g620.t1">
    <property type="protein sequence ID" value="PSAMB.scaffold28size108976.g620.t1"/>
    <property type="gene ID" value="PSAMB.scaffold28size108976.g620"/>
</dbReference>
<reference evidence="2" key="1">
    <citation type="submission" date="2022-11" db="UniProtKB">
        <authorList>
            <consortium name="WormBaseParasite"/>
        </authorList>
    </citation>
    <scope>IDENTIFICATION</scope>
</reference>
<keyword evidence="1" id="KW-1185">Reference proteome</keyword>
<organism evidence="1 2">
    <name type="scientific">Plectus sambesii</name>
    <dbReference type="NCBI Taxonomy" id="2011161"/>
    <lineage>
        <taxon>Eukaryota</taxon>
        <taxon>Metazoa</taxon>
        <taxon>Ecdysozoa</taxon>
        <taxon>Nematoda</taxon>
        <taxon>Chromadorea</taxon>
        <taxon>Plectida</taxon>
        <taxon>Plectina</taxon>
        <taxon>Plectoidea</taxon>
        <taxon>Plectidae</taxon>
        <taxon>Plectus</taxon>
    </lineage>
</organism>